<proteinExistence type="predicted"/>
<dbReference type="EMBL" id="JYDQ01000310">
    <property type="protein sequence ID" value="KRY08786.1"/>
    <property type="molecule type" value="Genomic_DNA"/>
</dbReference>
<comment type="caution">
    <text evidence="1">The sequence shown here is derived from an EMBL/GenBank/DDBJ whole genome shotgun (WGS) entry which is preliminary data.</text>
</comment>
<keyword evidence="2" id="KW-1185">Reference proteome</keyword>
<dbReference type="AlphaFoldDB" id="A0A0V0Z8B2"/>
<name>A0A0V0Z8B2_9BILA</name>
<dbReference type="Proteomes" id="UP000054783">
    <property type="component" value="Unassembled WGS sequence"/>
</dbReference>
<reference evidence="1 2" key="1">
    <citation type="submission" date="2015-01" db="EMBL/GenBank/DDBJ databases">
        <title>Evolution of Trichinella species and genotypes.</title>
        <authorList>
            <person name="Korhonen P.K."/>
            <person name="Edoardo P."/>
            <person name="Giuseppe L.R."/>
            <person name="Gasser R.B."/>
        </authorList>
    </citation>
    <scope>NUCLEOTIDE SEQUENCE [LARGE SCALE GENOMIC DNA]</scope>
    <source>
        <strain evidence="1">ISS2496</strain>
    </source>
</reference>
<evidence type="ECO:0000313" key="1">
    <source>
        <dbReference type="EMBL" id="KRY08786.1"/>
    </source>
</evidence>
<accession>A0A0V0Z8B2</accession>
<organism evidence="1 2">
    <name type="scientific">Trichinella patagoniensis</name>
    <dbReference type="NCBI Taxonomy" id="990121"/>
    <lineage>
        <taxon>Eukaryota</taxon>
        <taxon>Metazoa</taxon>
        <taxon>Ecdysozoa</taxon>
        <taxon>Nematoda</taxon>
        <taxon>Enoplea</taxon>
        <taxon>Dorylaimia</taxon>
        <taxon>Trichinellida</taxon>
        <taxon>Trichinellidae</taxon>
        <taxon>Trichinella</taxon>
    </lineage>
</organism>
<sequence length="84" mass="9954">MNITAVYNHVVEAEHGGRHRLNTFYFCFIHYAQAPPELRKTALELTLDAITQLRVRDHNVANAMTRKVIFNFSRRYFRYPPTPF</sequence>
<protein>
    <submittedName>
        <fullName evidence="1">Uncharacterized protein</fullName>
    </submittedName>
</protein>
<evidence type="ECO:0000313" key="2">
    <source>
        <dbReference type="Proteomes" id="UP000054783"/>
    </source>
</evidence>
<gene>
    <name evidence="1" type="ORF">T12_2348</name>
</gene>